<proteinExistence type="predicted"/>
<evidence type="ECO:0000256" key="1">
    <source>
        <dbReference type="SAM" id="MobiDB-lite"/>
    </source>
</evidence>
<dbReference type="EMBL" id="WIGM01000956">
    <property type="protein sequence ID" value="KAF6807884.1"/>
    <property type="molecule type" value="Genomic_DNA"/>
</dbReference>
<keyword evidence="3" id="KW-1185">Reference proteome</keyword>
<evidence type="ECO:0000313" key="2">
    <source>
        <dbReference type="EMBL" id="KAF6807884.1"/>
    </source>
</evidence>
<gene>
    <name evidence="2" type="ORF">CMUS01_14014</name>
</gene>
<sequence length="243" mass="27016">MGDPERHVFEQICRGSRWDHLTVVQFVNIGVLDDDLIAFVERHGTLRHLRVNKLPVRVETQRRLKTVVTPLACLAGPIYEWAIAYQSQIRYTGPETLDYCKPLGAARSLLPTERERLRPLMPERSAQGPAASPSGAFEAHDNDGSNKSNEEEAPEHCCACRMLGEAPKDPVAETSGLSATLVPRPVSRARTRRRPPLPFTSKHGSLKSSEAVFATAVRRRGHSTPQPPRRHLVGMKSRLHGAD</sequence>
<feature type="region of interest" description="Disordered" evidence="1">
    <location>
        <begin position="124"/>
        <end position="151"/>
    </location>
</feature>
<dbReference type="AlphaFoldDB" id="A0A8H6J7C1"/>
<feature type="compositionally biased region" description="Basic and acidic residues" evidence="1">
    <location>
        <begin position="138"/>
        <end position="150"/>
    </location>
</feature>
<organism evidence="2 3">
    <name type="scientific">Colletotrichum musicola</name>
    <dbReference type="NCBI Taxonomy" id="2175873"/>
    <lineage>
        <taxon>Eukaryota</taxon>
        <taxon>Fungi</taxon>
        <taxon>Dikarya</taxon>
        <taxon>Ascomycota</taxon>
        <taxon>Pezizomycotina</taxon>
        <taxon>Sordariomycetes</taxon>
        <taxon>Hypocreomycetidae</taxon>
        <taxon>Glomerellales</taxon>
        <taxon>Glomerellaceae</taxon>
        <taxon>Colletotrichum</taxon>
        <taxon>Colletotrichum orchidearum species complex</taxon>
    </lineage>
</organism>
<reference evidence="2" key="1">
    <citation type="journal article" date="2020" name="Phytopathology">
        <title>Genome Sequence Resources of Colletotrichum truncatum, C. plurivorum, C. musicola, and C. sojae: Four Species Pathogenic to Soybean (Glycine max).</title>
        <authorList>
            <person name="Rogerio F."/>
            <person name="Boufleur T.R."/>
            <person name="Ciampi-Guillardi M."/>
            <person name="Sukno S.A."/>
            <person name="Thon M.R."/>
            <person name="Massola Junior N.S."/>
            <person name="Baroncelli R."/>
        </authorList>
    </citation>
    <scope>NUCLEOTIDE SEQUENCE</scope>
    <source>
        <strain evidence="2">LFN0074</strain>
    </source>
</reference>
<feature type="compositionally biased region" description="Basic residues" evidence="1">
    <location>
        <begin position="217"/>
        <end position="243"/>
    </location>
</feature>
<feature type="region of interest" description="Disordered" evidence="1">
    <location>
        <begin position="169"/>
        <end position="243"/>
    </location>
</feature>
<evidence type="ECO:0000313" key="3">
    <source>
        <dbReference type="Proteomes" id="UP000639643"/>
    </source>
</evidence>
<comment type="caution">
    <text evidence="2">The sequence shown here is derived from an EMBL/GenBank/DDBJ whole genome shotgun (WGS) entry which is preliminary data.</text>
</comment>
<name>A0A8H6J7C1_9PEZI</name>
<feature type="compositionally biased region" description="Low complexity" evidence="1">
    <location>
        <begin position="124"/>
        <end position="136"/>
    </location>
</feature>
<accession>A0A8H6J7C1</accession>
<dbReference type="Proteomes" id="UP000639643">
    <property type="component" value="Unassembled WGS sequence"/>
</dbReference>
<protein>
    <submittedName>
        <fullName evidence="2">Uncharacterized protein</fullName>
    </submittedName>
</protein>